<sequence length="331" mass="35078">MLDRIKSFSSPVAKGVTYARDTIGGVIATTRITVLFSGLLAVIAATTLMIKPELAYTIQSLPLFADQSQQKIAPQAAPQIASQPSTDVKSTTSLTVPAPVVASTNHLVHMDSLVNKSIKPVDSSRQQQWVTNWLSKRYRVAGDATNMFVTTAYKTARETKLDPLLILAVMAIESGLNPFAESPVGAQGLMQVMSKVHEDKFESLGGIKAALNPTANIKVGSMILRDYVVQGGSVEAGLKRYVGAAAFANDGGYGYKVLAEYRRLQDVATGKNVPSSGSSAPIATPKPRPIQAVAPVDASATPPEAALSVPDAIDHSVQQSSNKQFNAQPMT</sequence>
<name>A0A127QLK6_9BURK</name>
<dbReference type="AlphaFoldDB" id="A0A127QLK6"/>
<dbReference type="Proteomes" id="UP000071778">
    <property type="component" value="Chromosome"/>
</dbReference>
<reference evidence="4 5" key="1">
    <citation type="submission" date="2015-11" db="EMBL/GenBank/DDBJ databases">
        <title>Exploring the genomic traits of fungus-feeding bacterial genus Collimonas.</title>
        <authorList>
            <person name="Song C."/>
            <person name="Schmidt R."/>
            <person name="de Jager V."/>
            <person name="Krzyzanowska D."/>
            <person name="Jongedijk E."/>
            <person name="Cankar K."/>
            <person name="Beekwilder J."/>
            <person name="van Veen A."/>
            <person name="de Boer W."/>
            <person name="van Veen J.A."/>
            <person name="Garbeva P."/>
        </authorList>
    </citation>
    <scope>NUCLEOTIDE SEQUENCE [LARGE SCALE GENOMIC DNA]</scope>
    <source>
        <strain evidence="4 5">Ter282</strain>
    </source>
</reference>
<dbReference type="EMBL" id="CP013235">
    <property type="protein sequence ID" value="AMP10934.1"/>
    <property type="molecule type" value="Genomic_DNA"/>
</dbReference>
<accession>A0A127QLK6</accession>
<feature type="compositionally biased region" description="Polar residues" evidence="1">
    <location>
        <begin position="272"/>
        <end position="281"/>
    </location>
</feature>
<dbReference type="InterPro" id="IPR008258">
    <property type="entry name" value="Transglycosylase_SLT_dom_1"/>
</dbReference>
<feature type="compositionally biased region" description="Polar residues" evidence="1">
    <location>
        <begin position="316"/>
        <end position="331"/>
    </location>
</feature>
<evidence type="ECO:0000313" key="4">
    <source>
        <dbReference type="EMBL" id="AMP10934.1"/>
    </source>
</evidence>
<dbReference type="SUPFAM" id="SSF53955">
    <property type="entry name" value="Lysozyme-like"/>
    <property type="match status" value="1"/>
</dbReference>
<feature type="domain" description="Transglycosylase SLT" evidence="3">
    <location>
        <begin position="154"/>
        <end position="234"/>
    </location>
</feature>
<organism evidence="4 5">
    <name type="scientific">Collimonas arenae</name>
    <dbReference type="NCBI Taxonomy" id="279058"/>
    <lineage>
        <taxon>Bacteria</taxon>
        <taxon>Pseudomonadati</taxon>
        <taxon>Pseudomonadota</taxon>
        <taxon>Betaproteobacteria</taxon>
        <taxon>Burkholderiales</taxon>
        <taxon>Oxalobacteraceae</taxon>
        <taxon>Collimonas</taxon>
    </lineage>
</organism>
<dbReference type="Pfam" id="PF01464">
    <property type="entry name" value="SLT"/>
    <property type="match status" value="1"/>
</dbReference>
<dbReference type="PATRIC" id="fig|279058.17.peg.3511"/>
<dbReference type="InterPro" id="IPR023346">
    <property type="entry name" value="Lysozyme-like_dom_sf"/>
</dbReference>
<keyword evidence="2" id="KW-0812">Transmembrane</keyword>
<dbReference type="Gene3D" id="1.10.530.10">
    <property type="match status" value="1"/>
</dbReference>
<evidence type="ECO:0000313" key="5">
    <source>
        <dbReference type="Proteomes" id="UP000071778"/>
    </source>
</evidence>
<proteinExistence type="predicted"/>
<keyword evidence="2" id="KW-0472">Membrane</keyword>
<evidence type="ECO:0000256" key="1">
    <source>
        <dbReference type="SAM" id="MobiDB-lite"/>
    </source>
</evidence>
<keyword evidence="2" id="KW-1133">Transmembrane helix</keyword>
<keyword evidence="5" id="KW-1185">Reference proteome</keyword>
<protein>
    <submittedName>
        <fullName evidence="4">Transglycosylase SLT domain protein</fullName>
    </submittedName>
</protein>
<feature type="region of interest" description="Disordered" evidence="1">
    <location>
        <begin position="269"/>
        <end position="331"/>
    </location>
</feature>
<evidence type="ECO:0000259" key="3">
    <source>
        <dbReference type="Pfam" id="PF01464"/>
    </source>
</evidence>
<feature type="transmembrane region" description="Helical" evidence="2">
    <location>
        <begin position="32"/>
        <end position="50"/>
    </location>
</feature>
<gene>
    <name evidence="4" type="ORF">CAter282_3229</name>
</gene>
<evidence type="ECO:0000256" key="2">
    <source>
        <dbReference type="SAM" id="Phobius"/>
    </source>
</evidence>